<evidence type="ECO:0000313" key="4">
    <source>
        <dbReference type="EMBL" id="SEP23298.1"/>
    </source>
</evidence>
<dbReference type="PANTHER" id="PTHR43156">
    <property type="entry name" value="STAGE II SPORULATION PROTEIN E-RELATED"/>
    <property type="match status" value="1"/>
</dbReference>
<dbReference type="InterPro" id="IPR001932">
    <property type="entry name" value="PPM-type_phosphatase-like_dom"/>
</dbReference>
<dbReference type="Proteomes" id="UP000198960">
    <property type="component" value="Unassembled WGS sequence"/>
</dbReference>
<dbReference type="AlphaFoldDB" id="A0A1H8W834"/>
<dbReference type="GO" id="GO:0016791">
    <property type="term" value="F:phosphatase activity"/>
    <property type="evidence" value="ECO:0007669"/>
    <property type="project" value="TreeGrafter"/>
</dbReference>
<dbReference type="InterPro" id="IPR003018">
    <property type="entry name" value="GAF"/>
</dbReference>
<dbReference type="PANTHER" id="PTHR43156:SF2">
    <property type="entry name" value="STAGE II SPORULATION PROTEIN E"/>
    <property type="match status" value="1"/>
</dbReference>
<keyword evidence="1" id="KW-0378">Hydrolase</keyword>
<dbReference type="Pfam" id="PF07228">
    <property type="entry name" value="SpoIIE"/>
    <property type="match status" value="1"/>
</dbReference>
<evidence type="ECO:0000259" key="2">
    <source>
        <dbReference type="SMART" id="SM00065"/>
    </source>
</evidence>
<accession>A0A1H8W834</accession>
<dbReference type="OrthoDB" id="118142at2"/>
<protein>
    <submittedName>
        <fullName evidence="4">GAF domain-containing protein</fullName>
    </submittedName>
</protein>
<sequence>MSASAADGSVPAWLAPVLSPLADALAVRGGPVTWHGRHPDTGEPLTITAENTPDGPALRLGGGVAADGEPPVPAGSLDALSGSLDVVEAAGQLAALVVPGLADWATVTVLGEDGSPDRSAVAHRDPGRLPDVRTYISRRVTAPRDQSSLTAALRSGEPVQLREIALDLGPDAQPDPEVRAAWRRLDPTSSLFVPLQARGTALGMLSLVNCGGREPHGAAEIAAAVAVARRAAPAVDNARLYERQLQVAETLQHSLLTPPVQPAGLAIAVRYRPASSHALVGGDWYDAFEQSDGATLLVIGDVVGHNVEAASAMAQLRSAVRTLAYDRPDSPARILDRVDRVLAGLHVGLLATALVARLEGPGPDGGRALRWSSAGHLPPLLLHPDGRTGLLETPAERMLGTEEPARRTDHRTVVHPGDTVLLCTDGLVEAGRVGIDEGLARVAATVADLAGVGPGALCDRLLSRLVPDRAEDDVAVLAVRVLPLDAPA</sequence>
<evidence type="ECO:0000313" key="5">
    <source>
        <dbReference type="Proteomes" id="UP000198960"/>
    </source>
</evidence>
<dbReference type="STRING" id="673521.SAMN05660991_04114"/>
<evidence type="ECO:0000259" key="3">
    <source>
        <dbReference type="SMART" id="SM00331"/>
    </source>
</evidence>
<dbReference type="Gene3D" id="3.30.450.40">
    <property type="match status" value="1"/>
</dbReference>
<gene>
    <name evidence="4" type="ORF">SAMN05660991_04114</name>
</gene>
<keyword evidence="5" id="KW-1185">Reference proteome</keyword>
<dbReference type="InterPro" id="IPR036457">
    <property type="entry name" value="PPM-type-like_dom_sf"/>
</dbReference>
<feature type="domain" description="PPM-type phosphatase" evidence="3">
    <location>
        <begin position="265"/>
        <end position="481"/>
    </location>
</feature>
<dbReference type="RefSeq" id="WP_091948126.1">
    <property type="nucleotide sequence ID" value="NZ_FOEE01000017.1"/>
</dbReference>
<evidence type="ECO:0000256" key="1">
    <source>
        <dbReference type="ARBA" id="ARBA00022801"/>
    </source>
</evidence>
<dbReference type="SMART" id="SM00331">
    <property type="entry name" value="PP2C_SIG"/>
    <property type="match status" value="1"/>
</dbReference>
<reference evidence="5" key="1">
    <citation type="submission" date="2016-10" db="EMBL/GenBank/DDBJ databases">
        <authorList>
            <person name="Varghese N."/>
            <person name="Submissions S."/>
        </authorList>
    </citation>
    <scope>NUCLEOTIDE SEQUENCE [LARGE SCALE GENOMIC DNA]</scope>
    <source>
        <strain evidence="5">DSM 45413</strain>
    </source>
</reference>
<dbReference type="EMBL" id="FOEE01000017">
    <property type="protein sequence ID" value="SEP23298.1"/>
    <property type="molecule type" value="Genomic_DNA"/>
</dbReference>
<dbReference type="SUPFAM" id="SSF81606">
    <property type="entry name" value="PP2C-like"/>
    <property type="match status" value="1"/>
</dbReference>
<dbReference type="SMART" id="SM00065">
    <property type="entry name" value="GAF"/>
    <property type="match status" value="1"/>
</dbReference>
<dbReference type="Pfam" id="PF01590">
    <property type="entry name" value="GAF"/>
    <property type="match status" value="1"/>
</dbReference>
<dbReference type="SUPFAM" id="SSF55781">
    <property type="entry name" value="GAF domain-like"/>
    <property type="match status" value="1"/>
</dbReference>
<dbReference type="Gene3D" id="3.60.40.10">
    <property type="entry name" value="PPM-type phosphatase domain"/>
    <property type="match status" value="1"/>
</dbReference>
<proteinExistence type="predicted"/>
<name>A0A1H8W834_9ACTN</name>
<feature type="domain" description="GAF" evidence="2">
    <location>
        <begin position="85"/>
        <end position="245"/>
    </location>
</feature>
<dbReference type="InterPro" id="IPR052016">
    <property type="entry name" value="Bact_Sigma-Reg"/>
</dbReference>
<dbReference type="InterPro" id="IPR029016">
    <property type="entry name" value="GAF-like_dom_sf"/>
</dbReference>
<organism evidence="4 5">
    <name type="scientific">Trujillonella endophytica</name>
    <dbReference type="NCBI Taxonomy" id="673521"/>
    <lineage>
        <taxon>Bacteria</taxon>
        <taxon>Bacillati</taxon>
        <taxon>Actinomycetota</taxon>
        <taxon>Actinomycetes</taxon>
        <taxon>Geodermatophilales</taxon>
        <taxon>Geodermatophilaceae</taxon>
        <taxon>Trujillonella</taxon>
    </lineage>
</organism>